<dbReference type="EMBL" id="JAZGQO010000003">
    <property type="protein sequence ID" value="KAK6188665.1"/>
    <property type="molecule type" value="Genomic_DNA"/>
</dbReference>
<reference evidence="1 2" key="1">
    <citation type="submission" date="2024-01" db="EMBL/GenBank/DDBJ databases">
        <title>The genome of the rayed Mediterranean limpet Patella caerulea (Linnaeus, 1758).</title>
        <authorList>
            <person name="Anh-Thu Weber A."/>
            <person name="Halstead-Nussloch G."/>
        </authorList>
    </citation>
    <scope>NUCLEOTIDE SEQUENCE [LARGE SCALE GENOMIC DNA]</scope>
    <source>
        <strain evidence="1">AATW-2023a</strain>
        <tissue evidence="1">Whole specimen</tissue>
    </source>
</reference>
<proteinExistence type="predicted"/>
<evidence type="ECO:0000313" key="2">
    <source>
        <dbReference type="Proteomes" id="UP001347796"/>
    </source>
</evidence>
<evidence type="ECO:0000313" key="1">
    <source>
        <dbReference type="EMBL" id="KAK6188665.1"/>
    </source>
</evidence>
<accession>A0AAN8PYJ7</accession>
<protein>
    <submittedName>
        <fullName evidence="1">Uncharacterized protein</fullName>
    </submittedName>
</protein>
<sequence length="132" mass="16141">MYNECETCKDQWLENNMPREKMERVVYYYQWISKKEQRVRTTANGKETFDVKITVKDSFESTLWDVKETSEKDMKDRFSVHLYIIQHQYKVLRKLRSALCDDETMIHIDFSENYSRKYSEEVESVHFRASRN</sequence>
<organism evidence="1 2">
    <name type="scientific">Patella caerulea</name>
    <name type="common">Rayed Mediterranean limpet</name>
    <dbReference type="NCBI Taxonomy" id="87958"/>
    <lineage>
        <taxon>Eukaryota</taxon>
        <taxon>Metazoa</taxon>
        <taxon>Spiralia</taxon>
        <taxon>Lophotrochozoa</taxon>
        <taxon>Mollusca</taxon>
        <taxon>Gastropoda</taxon>
        <taxon>Patellogastropoda</taxon>
        <taxon>Patelloidea</taxon>
        <taxon>Patellidae</taxon>
        <taxon>Patella</taxon>
    </lineage>
</organism>
<dbReference type="Proteomes" id="UP001347796">
    <property type="component" value="Unassembled WGS sequence"/>
</dbReference>
<gene>
    <name evidence="1" type="ORF">SNE40_004798</name>
</gene>
<name>A0AAN8PYJ7_PATCE</name>
<comment type="caution">
    <text evidence="1">The sequence shown here is derived from an EMBL/GenBank/DDBJ whole genome shotgun (WGS) entry which is preliminary data.</text>
</comment>
<dbReference type="AlphaFoldDB" id="A0AAN8PYJ7"/>
<keyword evidence="2" id="KW-1185">Reference proteome</keyword>